<dbReference type="AlphaFoldDB" id="A0AAD5VA99"/>
<proteinExistence type="predicted"/>
<evidence type="ECO:0000313" key="1">
    <source>
        <dbReference type="EMBL" id="KAJ3490360.1"/>
    </source>
</evidence>
<evidence type="ECO:0000313" key="2">
    <source>
        <dbReference type="Proteomes" id="UP001212997"/>
    </source>
</evidence>
<dbReference type="Proteomes" id="UP001212997">
    <property type="component" value="Unassembled WGS sequence"/>
</dbReference>
<accession>A0AAD5VA99</accession>
<dbReference type="Gene3D" id="1.20.1280.50">
    <property type="match status" value="1"/>
</dbReference>
<dbReference type="SUPFAM" id="SSF52047">
    <property type="entry name" value="RNI-like"/>
    <property type="match status" value="1"/>
</dbReference>
<dbReference type="EMBL" id="JANAWD010000029">
    <property type="protein sequence ID" value="KAJ3490360.1"/>
    <property type="molecule type" value="Genomic_DNA"/>
</dbReference>
<reference evidence="1" key="1">
    <citation type="submission" date="2022-07" db="EMBL/GenBank/DDBJ databases">
        <title>Genome Sequence of Physisporinus lineatus.</title>
        <authorList>
            <person name="Buettner E."/>
        </authorList>
    </citation>
    <scope>NUCLEOTIDE SEQUENCE</scope>
    <source>
        <strain evidence="1">VT162</strain>
    </source>
</reference>
<name>A0AAD5VA99_9APHY</name>
<evidence type="ECO:0008006" key="3">
    <source>
        <dbReference type="Google" id="ProtNLM"/>
    </source>
</evidence>
<protein>
    <recommendedName>
        <fullName evidence="3">F-box domain-containing protein</fullName>
    </recommendedName>
</protein>
<gene>
    <name evidence="1" type="ORF">NLI96_g1511</name>
</gene>
<organism evidence="1 2">
    <name type="scientific">Meripilus lineatus</name>
    <dbReference type="NCBI Taxonomy" id="2056292"/>
    <lineage>
        <taxon>Eukaryota</taxon>
        <taxon>Fungi</taxon>
        <taxon>Dikarya</taxon>
        <taxon>Basidiomycota</taxon>
        <taxon>Agaricomycotina</taxon>
        <taxon>Agaricomycetes</taxon>
        <taxon>Polyporales</taxon>
        <taxon>Meripilaceae</taxon>
        <taxon>Meripilus</taxon>
    </lineage>
</organism>
<comment type="caution">
    <text evidence="1">The sequence shown here is derived from an EMBL/GenBank/DDBJ whole genome shotgun (WGS) entry which is preliminary data.</text>
</comment>
<keyword evidence="2" id="KW-1185">Reference proteome</keyword>
<sequence>MRLRLVSRILRRKPIVSSHSYPHEILIAIFQNLLGPFYRYSSSFLDELPHDVFGSEFSDRYGIKFKQPDLIAAALVCKSWYIAAMDLLYTSPRTRTQRHLKGLKTALKRNPSFSTHVKGLTFSDDSELTLWIGIKYLLFRIEPDEGPPVPHLSRIHRILKICPYIDTLTILRTSRLFDELLPLSSYFPLHIGLHQRLRVLVISKLYAASLASISIIPGVEFSALEILQLRMLRIRDPIEAPPIEFPPTQTRFPRLRILQFAISAFFDEGIPDTMDITSHAFPRLDTLEFHSVSGYPRIELSCLRQLRKLYMFDHDVPTDWWAGGHLDGIQDLTLSCQFFSSSRVAELKTLSLPRGLRTLRFLSFSSSKYLSESCARPPTDPKELKDFETCADWFLYQQSRFPSDLNTIEVLHCLEKPQPGSEGFDAFLAILDRFEDICKKHGLIFRTVYRFSDELFRPEGKWMVDKEIFP</sequence>